<dbReference type="InterPro" id="IPR003395">
    <property type="entry name" value="RecF/RecN/SMC_N"/>
</dbReference>
<dbReference type="GO" id="GO:0003677">
    <property type="term" value="F:DNA binding"/>
    <property type="evidence" value="ECO:0007669"/>
    <property type="project" value="UniProtKB-UniRule"/>
</dbReference>
<feature type="coiled-coil region" evidence="6">
    <location>
        <begin position="458"/>
        <end position="492"/>
    </location>
</feature>
<feature type="coiled-coil region" evidence="6">
    <location>
        <begin position="234"/>
        <end position="338"/>
    </location>
</feature>
<dbReference type="Proteomes" id="UP000546464">
    <property type="component" value="Unassembled WGS sequence"/>
</dbReference>
<dbReference type="GO" id="GO:0005694">
    <property type="term" value="C:chromosome"/>
    <property type="evidence" value="ECO:0007669"/>
    <property type="project" value="InterPro"/>
</dbReference>
<keyword evidence="2 6" id="KW-0547">Nucleotide-binding</keyword>
<dbReference type="GO" id="GO:0006260">
    <property type="term" value="P:DNA replication"/>
    <property type="evidence" value="ECO:0007669"/>
    <property type="project" value="UniProtKB-UniRule"/>
</dbReference>
<evidence type="ECO:0000256" key="4">
    <source>
        <dbReference type="ARBA" id="ARBA00023054"/>
    </source>
</evidence>
<dbReference type="Gene3D" id="3.30.70.1620">
    <property type="match status" value="1"/>
</dbReference>
<evidence type="ECO:0000256" key="1">
    <source>
        <dbReference type="ARBA" id="ARBA00022490"/>
    </source>
</evidence>
<evidence type="ECO:0000256" key="3">
    <source>
        <dbReference type="ARBA" id="ARBA00022840"/>
    </source>
</evidence>
<keyword evidence="5 6" id="KW-0238">DNA-binding</keyword>
<dbReference type="GO" id="GO:0005524">
    <property type="term" value="F:ATP binding"/>
    <property type="evidence" value="ECO:0007669"/>
    <property type="project" value="UniProtKB-UniRule"/>
</dbReference>
<comment type="domain">
    <text evidence="6">Contains large globular domains required for ATP hydrolysis at each terminus and a third globular domain forming a flexible hinge near the middle of the molecule. These domains are separated by coiled-coil structures.</text>
</comment>
<dbReference type="Pfam" id="PF06470">
    <property type="entry name" value="SMC_hinge"/>
    <property type="match status" value="1"/>
</dbReference>
<gene>
    <name evidence="6 9" type="primary">smc</name>
    <name evidence="9" type="ORF">H5P28_19010</name>
</gene>
<dbReference type="GO" id="GO:0005737">
    <property type="term" value="C:cytoplasm"/>
    <property type="evidence" value="ECO:0007669"/>
    <property type="project" value="UniProtKB-SubCell"/>
</dbReference>
<evidence type="ECO:0000313" key="9">
    <source>
        <dbReference type="EMBL" id="MBC2596363.1"/>
    </source>
</evidence>
<reference evidence="9 10" key="1">
    <citation type="submission" date="2020-07" db="EMBL/GenBank/DDBJ databases">
        <authorList>
            <person name="Feng X."/>
        </authorList>
    </citation>
    <scope>NUCLEOTIDE SEQUENCE [LARGE SCALE GENOMIC DNA]</scope>
    <source>
        <strain evidence="9 10">JCM31066</strain>
    </source>
</reference>
<evidence type="ECO:0000256" key="2">
    <source>
        <dbReference type="ARBA" id="ARBA00022741"/>
    </source>
</evidence>
<evidence type="ECO:0000259" key="7">
    <source>
        <dbReference type="Pfam" id="PF02463"/>
    </source>
</evidence>
<dbReference type="NCBIfam" id="TIGR02168">
    <property type="entry name" value="SMC_prok_B"/>
    <property type="match status" value="1"/>
</dbReference>
<accession>A0A842HIM3</accession>
<dbReference type="GO" id="GO:0007059">
    <property type="term" value="P:chromosome segregation"/>
    <property type="evidence" value="ECO:0007669"/>
    <property type="project" value="UniProtKB-UniRule"/>
</dbReference>
<protein>
    <recommendedName>
        <fullName evidence="6">Chromosome partition protein Smc</fullName>
    </recommendedName>
</protein>
<dbReference type="InterPro" id="IPR036277">
    <property type="entry name" value="SMC_hinge_sf"/>
</dbReference>
<organism evidence="9 10">
    <name type="scientific">Ruficoccus amylovorans</name>
    <dbReference type="NCBI Taxonomy" id="1804625"/>
    <lineage>
        <taxon>Bacteria</taxon>
        <taxon>Pseudomonadati</taxon>
        <taxon>Verrucomicrobiota</taxon>
        <taxon>Opitutia</taxon>
        <taxon>Puniceicoccales</taxon>
        <taxon>Cerasicoccaceae</taxon>
        <taxon>Ruficoccus</taxon>
    </lineage>
</organism>
<feature type="binding site" evidence="6">
    <location>
        <begin position="32"/>
        <end position="39"/>
    </location>
    <ligand>
        <name>ATP</name>
        <dbReference type="ChEBI" id="CHEBI:30616"/>
    </ligand>
</feature>
<feature type="domain" description="RecF/RecN/SMC N-terminal" evidence="7">
    <location>
        <begin position="2"/>
        <end position="1216"/>
    </location>
</feature>
<dbReference type="Gene3D" id="1.20.1060.20">
    <property type="match status" value="1"/>
</dbReference>
<dbReference type="InterPro" id="IPR024704">
    <property type="entry name" value="SMC"/>
</dbReference>
<dbReference type="SUPFAM" id="SSF75553">
    <property type="entry name" value="Smc hinge domain"/>
    <property type="match status" value="1"/>
</dbReference>
<feature type="coiled-coil region" evidence="6">
    <location>
        <begin position="682"/>
        <end position="926"/>
    </location>
</feature>
<keyword evidence="4 6" id="KW-0175">Coiled coil</keyword>
<dbReference type="SUPFAM" id="SSF52540">
    <property type="entry name" value="P-loop containing nucleoside triphosphate hydrolases"/>
    <property type="match status" value="1"/>
</dbReference>
<evidence type="ECO:0000256" key="5">
    <source>
        <dbReference type="ARBA" id="ARBA00023125"/>
    </source>
</evidence>
<comment type="function">
    <text evidence="6">Required for chromosome condensation and partitioning.</text>
</comment>
<sequence>MYLRELVINGFKSFADRTRVQLDKGVTCIVGPNGCGKSNIVDAIRWVLGEQSAKAMRGSKMQDVIFQGTDRRKPLPSCEVSLVFSDCEAELGTRFNEVEITRRVDREGGGDYFINGKRCRLKDIQNLFMDTGVGRASYSFMMQGQIDQILSSNPQERRTIFEEAAGITRYKAQRKEALNKLSLVDQNLSRVTDVIEEVGRQIGSLKRQASKALRYQRIKHRLTHLDLAWNTFQYARRKAAVADVEKKAEQLRSDVSRLSRHLDEAEGGLEGRRSERAELFTALQEAQQAVSDLRSEMENAANQADFAEVRVGDISRRIEEIEAEVDGMESQRSAIDEQAASTEQDKQMALDLMGTSDEAFRERNDAFQGLLARLRDAEQRLDEYKRDLLIREGSLTRLRSQCTTLEVDLKTFQIKHSDLSDGLYQAREQGEVLAVRRDETARVLDERERQAEEAATGVAESQSEVQRLRGEFRELQKEIQEMDRTVARQSARLTTLEDLQKRFEGFSAGAKAILQGKLDEVLPRDEFHPLTALLDIDEGHAGAIETLLGGSADAVVLRDKSRTAEVLAALEERKLGRVCLQVETPTPGYVNKELPEWLVPAHRVARGRDDSARELVSSFLDGCYLCESLAQFLDFWRERADFTFTLVATQAGELVDRRGLVFGGGPRKGQQEESFIQRVAHIKRLRADIERDNETLTQLNERAMQLQADMDAADQAVEDNRKRENEIRQELSSLKAELRAAEQSLNENASAVNRQQKQLEELEANREDAEKRLADGRASLEGAETALTEQRDKITQTESDLQHMRAERDAHQEGLAEVRLELAEKRQRLELLDRGLTEARSQARQLDERLLRRRQEADTLRVQVEELRRDSEVQRARANEIEKTLSVTAETLQAKREALNTVEAAIREAENELGGERTELREKETALNGCEVKLAEERSQTNFLAEKVRTEYEREIMYIDWKAELWAADEKFETRLKLDDIDEDEGLIAKSKGERGEPTAEDFAAMDDTDWPVVEAEIRDLRNRIHSLGAVNLVAIEEYAELKERYDFLNSQSEDLWKSKEELLKAIDEINATSQKMFSETFEQIRKNFKFTFEKLFGGGVADLALIEAEDILDSGIEITARPPGTKLKTLSLLSGGQRTMTAVGLLFAIYMVKPSPFAVLDELDAPLDDANIGRFVGILKQFTKYSQFLVVTHSKRTVSAADSIYGVTMQERGVTRLVSMRFNSDTEEAIEVEEGGSGV</sequence>
<dbReference type="GO" id="GO:0030261">
    <property type="term" value="P:chromosome condensation"/>
    <property type="evidence" value="ECO:0007669"/>
    <property type="project" value="InterPro"/>
</dbReference>
<dbReference type="InterPro" id="IPR011890">
    <property type="entry name" value="SMC_prok"/>
</dbReference>
<dbReference type="AlphaFoldDB" id="A0A842HIM3"/>
<comment type="similarity">
    <text evidence="6">Belongs to the SMC family.</text>
</comment>
<dbReference type="EMBL" id="JACHVB010000064">
    <property type="protein sequence ID" value="MBC2596363.1"/>
    <property type="molecule type" value="Genomic_DNA"/>
</dbReference>
<evidence type="ECO:0000259" key="8">
    <source>
        <dbReference type="Pfam" id="PF06470"/>
    </source>
</evidence>
<name>A0A842HIM3_9BACT</name>
<dbReference type="SUPFAM" id="SSF57997">
    <property type="entry name" value="Tropomyosin"/>
    <property type="match status" value="1"/>
</dbReference>
<comment type="subunit">
    <text evidence="6">Homodimer.</text>
</comment>
<dbReference type="InterPro" id="IPR010935">
    <property type="entry name" value="SMC_hinge"/>
</dbReference>
<keyword evidence="10" id="KW-1185">Reference proteome</keyword>
<evidence type="ECO:0000313" key="10">
    <source>
        <dbReference type="Proteomes" id="UP000546464"/>
    </source>
</evidence>
<dbReference type="InterPro" id="IPR027417">
    <property type="entry name" value="P-loop_NTPase"/>
</dbReference>
<dbReference type="GO" id="GO:0007062">
    <property type="term" value="P:sister chromatid cohesion"/>
    <property type="evidence" value="ECO:0007669"/>
    <property type="project" value="InterPro"/>
</dbReference>
<comment type="caution">
    <text evidence="9">The sequence shown here is derived from an EMBL/GenBank/DDBJ whole genome shotgun (WGS) entry which is preliminary data.</text>
</comment>
<keyword evidence="3 6" id="KW-0067">ATP-binding</keyword>
<dbReference type="GO" id="GO:0016887">
    <property type="term" value="F:ATP hydrolysis activity"/>
    <property type="evidence" value="ECO:0007669"/>
    <property type="project" value="InterPro"/>
</dbReference>
<dbReference type="HAMAP" id="MF_01894">
    <property type="entry name" value="Smc_prok"/>
    <property type="match status" value="1"/>
</dbReference>
<dbReference type="Gene3D" id="3.40.50.300">
    <property type="entry name" value="P-loop containing nucleotide triphosphate hydrolases"/>
    <property type="match status" value="2"/>
</dbReference>
<comment type="subcellular location">
    <subcellularLocation>
        <location evidence="6">Cytoplasm</location>
    </subcellularLocation>
</comment>
<feature type="domain" description="SMC hinge" evidence="8">
    <location>
        <begin position="529"/>
        <end position="631"/>
    </location>
</feature>
<dbReference type="RefSeq" id="WP_185677272.1">
    <property type="nucleotide sequence ID" value="NZ_JACHVB010000064.1"/>
</dbReference>
<dbReference type="Pfam" id="PF02463">
    <property type="entry name" value="SMC_N"/>
    <property type="match status" value="1"/>
</dbReference>
<dbReference type="PIRSF" id="PIRSF005719">
    <property type="entry name" value="SMC"/>
    <property type="match status" value="1"/>
</dbReference>
<evidence type="ECO:0000256" key="6">
    <source>
        <dbReference type="HAMAP-Rule" id="MF_01894"/>
    </source>
</evidence>
<keyword evidence="1 6" id="KW-0963">Cytoplasm</keyword>
<proteinExistence type="inferred from homology"/>
<dbReference type="PANTHER" id="PTHR43977">
    <property type="entry name" value="STRUCTURAL MAINTENANCE OF CHROMOSOMES PROTEIN 3"/>
    <property type="match status" value="1"/>
</dbReference>